<evidence type="ECO:0008006" key="3">
    <source>
        <dbReference type="Google" id="ProtNLM"/>
    </source>
</evidence>
<dbReference type="Proteomes" id="UP000255050">
    <property type="component" value="Unassembled WGS sequence"/>
</dbReference>
<sequence length="101" mass="11535">MKERQYCYDKGAEVIDQHAADFIASRLAPAQIPNDGKQTPMRGHPVFIAQHATATCCRGCLEKWHAIPRGRGLSDEEQRYVVQVIHHWLVIQMNSPDRSRP</sequence>
<comment type="caution">
    <text evidence="1">The sequence shown here is derived from an EMBL/GenBank/DDBJ whole genome shotgun (WGS) entry which is preliminary data.</text>
</comment>
<name>A0A7H4LS49_9ENTR</name>
<evidence type="ECO:0000313" key="2">
    <source>
        <dbReference type="Proteomes" id="UP000255050"/>
    </source>
</evidence>
<dbReference type="AlphaFoldDB" id="A0A7H4LS49"/>
<gene>
    <name evidence="1" type="ORF">NCTC11694_00112</name>
</gene>
<protein>
    <recommendedName>
        <fullName evidence="3">DUF4186 domain-containing protein</fullName>
    </recommendedName>
</protein>
<dbReference type="EMBL" id="UGJR01000002">
    <property type="protein sequence ID" value="STR38975.1"/>
    <property type="molecule type" value="Genomic_DNA"/>
</dbReference>
<proteinExistence type="predicted"/>
<evidence type="ECO:0000313" key="1">
    <source>
        <dbReference type="EMBL" id="STR38975.1"/>
    </source>
</evidence>
<dbReference type="InterPro" id="IPR020378">
    <property type="entry name" value="DUF4186"/>
</dbReference>
<accession>A0A7H4LS49</accession>
<reference evidence="1 2" key="1">
    <citation type="submission" date="2018-06" db="EMBL/GenBank/DDBJ databases">
        <authorList>
            <consortium name="Pathogen Informatics"/>
            <person name="Doyle S."/>
        </authorList>
    </citation>
    <scope>NUCLEOTIDE SEQUENCE [LARGE SCALE GENOMIC DNA]</scope>
    <source>
        <strain evidence="1 2">NCTC11694</strain>
    </source>
</reference>
<dbReference type="Pfam" id="PF13811">
    <property type="entry name" value="DUF4186"/>
    <property type="match status" value="1"/>
</dbReference>
<organism evidence="1 2">
    <name type="scientific">Klebsiella michiganensis</name>
    <dbReference type="NCBI Taxonomy" id="1134687"/>
    <lineage>
        <taxon>Bacteria</taxon>
        <taxon>Pseudomonadati</taxon>
        <taxon>Pseudomonadota</taxon>
        <taxon>Gammaproteobacteria</taxon>
        <taxon>Enterobacterales</taxon>
        <taxon>Enterobacteriaceae</taxon>
        <taxon>Klebsiella/Raoultella group</taxon>
        <taxon>Klebsiella</taxon>
    </lineage>
</organism>